<proteinExistence type="predicted"/>
<feature type="transmembrane region" description="Helical" evidence="1">
    <location>
        <begin position="6"/>
        <end position="25"/>
    </location>
</feature>
<dbReference type="EMBL" id="JAENBO010000001">
    <property type="protein sequence ID" value="MBJ8325253.1"/>
    <property type="molecule type" value="Genomic_DNA"/>
</dbReference>
<comment type="caution">
    <text evidence="2">The sequence shown here is derived from an EMBL/GenBank/DDBJ whole genome shotgun (WGS) entry which is preliminary data.</text>
</comment>
<keyword evidence="1" id="KW-1133">Transmembrane helix</keyword>
<keyword evidence="3" id="KW-1185">Reference proteome</keyword>
<evidence type="ECO:0000313" key="3">
    <source>
        <dbReference type="Proteomes" id="UP000653045"/>
    </source>
</evidence>
<dbReference type="Proteomes" id="UP000653045">
    <property type="component" value="Unassembled WGS sequence"/>
</dbReference>
<keyword evidence="1" id="KW-0472">Membrane</keyword>
<sequence>MKKIGVLILSVVILIGAGLFIYNTFFQTSSVVSNKTAEAKENDVRTLTIINNTGEIINEIRIMIDKGTEVVEPIKNPDEKSISVEIPQEYEEHTKFKIIVIDRYKNEYEINKTIKKPKGRFEIEITEENLTKKGSFLGNLFN</sequence>
<reference evidence="2 3" key="1">
    <citation type="journal article" date="2021" name="Int. J. Syst. Evol. Microbiol.">
        <title>Streptococcus vicugnae sp. nov., isolated from faeces of alpacas (Vicugna pacos) and cattle (Bos taurus), Streptococcus zalophi sp. nov., and Streptococcus pacificus sp. nov., isolated from respiratory tract of California sea lions (Zalophus californianus).</title>
        <authorList>
            <person name="Volokhov D.V."/>
            <person name="Zagorodnyaya T.A."/>
            <person name="Shen Z."/>
            <person name="Blom J."/>
            <person name="Furtak V.A."/>
            <person name="Eisenberg T."/>
            <person name="Fan P."/>
            <person name="Jeong K.C."/>
            <person name="Gao Y."/>
            <person name="Zhang S."/>
            <person name="Amselle M."/>
        </authorList>
    </citation>
    <scope>NUCLEOTIDE SEQUENCE [LARGE SCALE GENOMIC DNA]</scope>
    <source>
        <strain evidence="2 3">CSL7591</strain>
    </source>
</reference>
<name>A0ABS0ZGW3_9STRE</name>
<accession>A0ABS0ZGW3</accession>
<keyword evidence="1" id="KW-0812">Transmembrane</keyword>
<dbReference type="RefSeq" id="WP_199574815.1">
    <property type="nucleotide sequence ID" value="NZ_JAENBO010000001.1"/>
</dbReference>
<protein>
    <submittedName>
        <fullName evidence="2">Uncharacterized protein</fullName>
    </submittedName>
</protein>
<evidence type="ECO:0000256" key="1">
    <source>
        <dbReference type="SAM" id="Phobius"/>
    </source>
</evidence>
<gene>
    <name evidence="2" type="ORF">JHK62_00990</name>
</gene>
<evidence type="ECO:0000313" key="2">
    <source>
        <dbReference type="EMBL" id="MBJ8325253.1"/>
    </source>
</evidence>
<organism evidence="2 3">
    <name type="scientific">Streptococcus pacificus</name>
    <dbReference type="NCBI Taxonomy" id="2740577"/>
    <lineage>
        <taxon>Bacteria</taxon>
        <taxon>Bacillati</taxon>
        <taxon>Bacillota</taxon>
        <taxon>Bacilli</taxon>
        <taxon>Lactobacillales</taxon>
        <taxon>Streptococcaceae</taxon>
        <taxon>Streptococcus</taxon>
    </lineage>
</organism>